<keyword evidence="3" id="KW-1185">Reference proteome</keyword>
<dbReference type="Proteomes" id="UP000596742">
    <property type="component" value="Unassembled WGS sequence"/>
</dbReference>
<dbReference type="OrthoDB" id="6100453at2759"/>
<name>A0A8B6ESC6_MYTGA</name>
<accession>A0A8B6ESC6</accession>
<dbReference type="AlphaFoldDB" id="A0A8B6ESC6"/>
<feature type="compositionally biased region" description="Polar residues" evidence="1">
    <location>
        <begin position="187"/>
        <end position="205"/>
    </location>
</feature>
<gene>
    <name evidence="2" type="ORF">MGAL_10B066892</name>
</gene>
<evidence type="ECO:0000256" key="1">
    <source>
        <dbReference type="SAM" id="MobiDB-lite"/>
    </source>
</evidence>
<evidence type="ECO:0000313" key="2">
    <source>
        <dbReference type="EMBL" id="VDI38167.1"/>
    </source>
</evidence>
<evidence type="ECO:0000313" key="3">
    <source>
        <dbReference type="Proteomes" id="UP000596742"/>
    </source>
</evidence>
<comment type="caution">
    <text evidence="2">The sequence shown here is derived from an EMBL/GenBank/DDBJ whole genome shotgun (WGS) entry which is preliminary data.</text>
</comment>
<reference evidence="2" key="1">
    <citation type="submission" date="2018-11" db="EMBL/GenBank/DDBJ databases">
        <authorList>
            <person name="Alioto T."/>
            <person name="Alioto T."/>
        </authorList>
    </citation>
    <scope>NUCLEOTIDE SEQUENCE</scope>
</reference>
<protein>
    <submittedName>
        <fullName evidence="2">Uncharacterized protein</fullName>
    </submittedName>
</protein>
<dbReference type="EMBL" id="UYJE01005559">
    <property type="protein sequence ID" value="VDI38167.1"/>
    <property type="molecule type" value="Genomic_DNA"/>
</dbReference>
<sequence>MAEKLATKPDCGITDYKKLFNKHVHEQFFLKKHMSTINYEMRRKDKEISGDQLNFVKKYKKYITINQNKRTGNKINRRYSCSDLSKIGTEKASKITISPIEKQRIDLKLPTKKTKQCHAPPIDFPYSYPQWHERVDNGAYADDGSDPRDLRRENLLQSLDREGTNSPSDTDENCLEKIKTLDTNGNNSLFTRSHSWTPTGNVTSSKKFEDNKDRFNTLIKRVGNDDKSKRQRLPSIDEKMWSPHCSLTNSNNSESLSRRVHFSPENDIVNIDDLDSKMSHLCERRHTFSGFRIKSNKRS</sequence>
<proteinExistence type="predicted"/>
<organism evidence="2 3">
    <name type="scientific">Mytilus galloprovincialis</name>
    <name type="common">Mediterranean mussel</name>
    <dbReference type="NCBI Taxonomy" id="29158"/>
    <lineage>
        <taxon>Eukaryota</taxon>
        <taxon>Metazoa</taxon>
        <taxon>Spiralia</taxon>
        <taxon>Lophotrochozoa</taxon>
        <taxon>Mollusca</taxon>
        <taxon>Bivalvia</taxon>
        <taxon>Autobranchia</taxon>
        <taxon>Pteriomorphia</taxon>
        <taxon>Mytilida</taxon>
        <taxon>Mytiloidea</taxon>
        <taxon>Mytilidae</taxon>
        <taxon>Mytilinae</taxon>
        <taxon>Mytilus</taxon>
    </lineage>
</organism>
<feature type="region of interest" description="Disordered" evidence="1">
    <location>
        <begin position="187"/>
        <end position="207"/>
    </location>
</feature>